<keyword evidence="2" id="KW-0058">Aromatic hydrocarbons catabolism</keyword>
<feature type="active site" description="Proton donor" evidence="4">
    <location>
        <position position="330"/>
    </location>
</feature>
<evidence type="ECO:0000256" key="1">
    <source>
        <dbReference type="ARBA" id="ARBA00010088"/>
    </source>
</evidence>
<comment type="similarity">
    <text evidence="1">Belongs to the peptidase S33 family.</text>
</comment>
<proteinExistence type="inferred from homology"/>
<dbReference type="EMBL" id="ML737113">
    <property type="protein sequence ID" value="KAE8347548.1"/>
    <property type="molecule type" value="Genomic_DNA"/>
</dbReference>
<evidence type="ECO:0000259" key="5">
    <source>
        <dbReference type="Pfam" id="PF06441"/>
    </source>
</evidence>
<dbReference type="PIRSF" id="PIRSF001112">
    <property type="entry name" value="Epoxide_hydrolase"/>
    <property type="match status" value="1"/>
</dbReference>
<dbReference type="Gene3D" id="3.40.50.1820">
    <property type="entry name" value="alpha/beta hydrolase"/>
    <property type="match status" value="1"/>
</dbReference>
<organism evidence="6">
    <name type="scientific">Aspergillus arachidicola</name>
    <dbReference type="NCBI Taxonomy" id="656916"/>
    <lineage>
        <taxon>Eukaryota</taxon>
        <taxon>Fungi</taxon>
        <taxon>Dikarya</taxon>
        <taxon>Ascomycota</taxon>
        <taxon>Pezizomycotina</taxon>
        <taxon>Eurotiomycetes</taxon>
        <taxon>Eurotiomycetidae</taxon>
        <taxon>Eurotiales</taxon>
        <taxon>Aspergillaceae</taxon>
        <taxon>Aspergillus</taxon>
        <taxon>Aspergillus subgen. Circumdati</taxon>
    </lineage>
</organism>
<keyword evidence="3" id="KW-0378">Hydrolase</keyword>
<feature type="active site" description="Nucleophile" evidence="4">
    <location>
        <position position="204"/>
    </location>
</feature>
<feature type="domain" description="Epoxide hydrolase N-terminal" evidence="5">
    <location>
        <begin position="29"/>
        <end position="141"/>
    </location>
</feature>
<protein>
    <recommendedName>
        <fullName evidence="5">Epoxide hydrolase N-terminal domain-containing protein</fullName>
    </recommendedName>
</protein>
<reference evidence="6" key="1">
    <citation type="submission" date="2019-04" db="EMBL/GenBank/DDBJ databases">
        <title>Friends and foes A comparative genomics study of 23 Aspergillus species from section Flavi.</title>
        <authorList>
            <consortium name="DOE Joint Genome Institute"/>
            <person name="Kjaerbolling I."/>
            <person name="Vesth T."/>
            <person name="Frisvad J.C."/>
            <person name="Nybo J.L."/>
            <person name="Theobald S."/>
            <person name="Kildgaard S."/>
            <person name="Isbrandt T."/>
            <person name="Kuo A."/>
            <person name="Sato A."/>
            <person name="Lyhne E.K."/>
            <person name="Kogle M.E."/>
            <person name="Wiebenga A."/>
            <person name="Kun R.S."/>
            <person name="Lubbers R.J."/>
            <person name="Makela M.R."/>
            <person name="Barry K."/>
            <person name="Chovatia M."/>
            <person name="Clum A."/>
            <person name="Daum C."/>
            <person name="Haridas S."/>
            <person name="He G."/>
            <person name="LaButti K."/>
            <person name="Lipzen A."/>
            <person name="Mondo S."/>
            <person name="Riley R."/>
            <person name="Salamov A."/>
            <person name="Simmons B.A."/>
            <person name="Magnuson J.K."/>
            <person name="Henrissat B."/>
            <person name="Mortensen U.H."/>
            <person name="Larsen T.O."/>
            <person name="Devries R.P."/>
            <person name="Grigoriev I.V."/>
            <person name="Machida M."/>
            <person name="Baker S.E."/>
            <person name="Andersen M.R."/>
        </authorList>
    </citation>
    <scope>NUCLEOTIDE SEQUENCE</scope>
    <source>
        <strain evidence="6">CBS 117612</strain>
    </source>
</reference>
<dbReference type="PRINTS" id="PR00412">
    <property type="entry name" value="EPOXHYDRLASE"/>
</dbReference>
<feature type="active site" description="Proton acceptor" evidence="4">
    <location>
        <position position="391"/>
    </location>
</feature>
<dbReference type="GO" id="GO:0097176">
    <property type="term" value="P:epoxide metabolic process"/>
    <property type="evidence" value="ECO:0007669"/>
    <property type="project" value="TreeGrafter"/>
</dbReference>
<gene>
    <name evidence="6" type="ORF">BDV24DRAFT_122289</name>
</gene>
<dbReference type="PANTHER" id="PTHR21661:SF35">
    <property type="entry name" value="EPOXIDE HYDROLASE"/>
    <property type="match status" value="1"/>
</dbReference>
<dbReference type="InterPro" id="IPR029058">
    <property type="entry name" value="AB_hydrolase_fold"/>
</dbReference>
<dbReference type="Proteomes" id="UP000325558">
    <property type="component" value="Unassembled WGS sequence"/>
</dbReference>
<name>A0A5N6YQU7_9EURO</name>
<dbReference type="PANTHER" id="PTHR21661">
    <property type="entry name" value="EPOXIDE HYDROLASE 1-RELATED"/>
    <property type="match status" value="1"/>
</dbReference>
<evidence type="ECO:0000256" key="4">
    <source>
        <dbReference type="PIRSR" id="PIRSR001112-1"/>
    </source>
</evidence>
<dbReference type="AlphaFoldDB" id="A0A5N6YQU7"/>
<accession>A0A5N6YQU7</accession>
<dbReference type="InterPro" id="IPR010497">
    <property type="entry name" value="Epoxide_hydro_N"/>
</dbReference>
<dbReference type="OrthoDB" id="6431331at2759"/>
<evidence type="ECO:0000256" key="2">
    <source>
        <dbReference type="ARBA" id="ARBA00022797"/>
    </source>
</evidence>
<dbReference type="InterPro" id="IPR016292">
    <property type="entry name" value="Epoxide_hydrolase"/>
</dbReference>
<dbReference type="Pfam" id="PF06441">
    <property type="entry name" value="EHN"/>
    <property type="match status" value="1"/>
</dbReference>
<evidence type="ECO:0000256" key="3">
    <source>
        <dbReference type="ARBA" id="ARBA00022801"/>
    </source>
</evidence>
<dbReference type="SUPFAM" id="SSF53474">
    <property type="entry name" value="alpha/beta-Hydrolases"/>
    <property type="match status" value="1"/>
</dbReference>
<dbReference type="InterPro" id="IPR000639">
    <property type="entry name" value="Epox_hydrolase-like"/>
</dbReference>
<sequence>MSSHATRTPANDSRYTGLNFSFPDTTTPQRFDIHVNQEFVDYTLRKVRDYRPSPVFSLSWTIEGPPTGAIKELANYWAKDYNWRTAEKRMNEKFAHYATTVPGNGEYPAPIPLHFVHERSDNDAATPLLLIHGWASTHLEWSRVMKPLSQGGNKQFHVVAVDLPGFGFSPAARQPGLRAREIGRAFDALMKQLGYEKYGIVTSDLGWLIGMWMVEDVHDSIIGHFTDFFLVPPNESDFTRQAKNETTEEENRFMTTAGEWFAKHASYATVMNQKPAAISFAFTDSPVGFAAWLWDLKYGSSDGFPYEYEELITDTMLQWIQPPYGSIRFYSDMNQPDILMLPSSTVPTAVTQWGSRNGPFPLLANWPLTPKTWVERMAPVTYFKRYDFGGHWPAVTHPDIWANDVREFFSDL</sequence>
<dbReference type="GO" id="GO:0004301">
    <property type="term" value="F:epoxide hydrolase activity"/>
    <property type="evidence" value="ECO:0007669"/>
    <property type="project" value="TreeGrafter"/>
</dbReference>
<evidence type="ECO:0000313" key="6">
    <source>
        <dbReference type="EMBL" id="KAE8347548.1"/>
    </source>
</evidence>